<comment type="similarity">
    <text evidence="1 4">Belongs to the fatty acyl-CoA reductase family.</text>
</comment>
<dbReference type="CDD" id="cd09071">
    <property type="entry name" value="FAR_C"/>
    <property type="match status" value="1"/>
</dbReference>
<comment type="function">
    <text evidence="4">Catalyzes the reduction of fatty acyl-CoA to fatty alcohols.</text>
</comment>
<keyword evidence="4" id="KW-0560">Oxidoreductase</keyword>
<dbReference type="GO" id="GO:0010345">
    <property type="term" value="P:suberin biosynthetic process"/>
    <property type="evidence" value="ECO:0007669"/>
    <property type="project" value="TreeGrafter"/>
</dbReference>
<feature type="domain" description="Thioester reductase (TE)" evidence="6">
    <location>
        <begin position="126"/>
        <end position="363"/>
    </location>
</feature>
<dbReference type="Proteomes" id="UP001206925">
    <property type="component" value="Unassembled WGS sequence"/>
</dbReference>
<evidence type="ECO:0000313" key="8">
    <source>
        <dbReference type="Proteomes" id="UP001206925"/>
    </source>
</evidence>
<dbReference type="SUPFAM" id="SSF51735">
    <property type="entry name" value="NAD(P)-binding Rossmann-fold domains"/>
    <property type="match status" value="1"/>
</dbReference>
<protein>
    <recommendedName>
        <fullName evidence="4">Fatty acyl-CoA reductase</fullName>
        <ecNumber evidence="4">1.2.1.84</ecNumber>
    </recommendedName>
</protein>
<dbReference type="EC" id="1.2.1.84" evidence="4"/>
<dbReference type="InterPro" id="IPR036291">
    <property type="entry name" value="NAD(P)-bd_dom_sf"/>
</dbReference>
<dbReference type="InterPro" id="IPR013120">
    <property type="entry name" value="FAR_NAD-bd"/>
</dbReference>
<evidence type="ECO:0000256" key="2">
    <source>
        <dbReference type="ARBA" id="ARBA00022516"/>
    </source>
</evidence>
<dbReference type="GO" id="GO:0035336">
    <property type="term" value="P:long-chain fatty-acyl-CoA metabolic process"/>
    <property type="evidence" value="ECO:0007669"/>
    <property type="project" value="TreeGrafter"/>
</dbReference>
<feature type="domain" description="Thioester reductase (TE)" evidence="6">
    <location>
        <begin position="17"/>
        <end position="69"/>
    </location>
</feature>
<keyword evidence="2 4" id="KW-0444">Lipid biosynthesis</keyword>
<comment type="catalytic activity">
    <reaction evidence="4">
        <text>a long-chain fatty acyl-CoA + 2 NADPH + 2 H(+) = a long-chain primary fatty alcohol + 2 NADP(+) + CoA</text>
        <dbReference type="Rhea" id="RHEA:52716"/>
        <dbReference type="ChEBI" id="CHEBI:15378"/>
        <dbReference type="ChEBI" id="CHEBI:57287"/>
        <dbReference type="ChEBI" id="CHEBI:57783"/>
        <dbReference type="ChEBI" id="CHEBI:58349"/>
        <dbReference type="ChEBI" id="CHEBI:77396"/>
        <dbReference type="ChEBI" id="CHEBI:83139"/>
        <dbReference type="EC" id="1.2.1.84"/>
    </reaction>
</comment>
<keyword evidence="4" id="KW-0521">NADP</keyword>
<keyword evidence="8" id="KW-1185">Reference proteome</keyword>
<organism evidence="7 8">
    <name type="scientific">Ambrosia artemisiifolia</name>
    <name type="common">Common ragweed</name>
    <dbReference type="NCBI Taxonomy" id="4212"/>
    <lineage>
        <taxon>Eukaryota</taxon>
        <taxon>Viridiplantae</taxon>
        <taxon>Streptophyta</taxon>
        <taxon>Embryophyta</taxon>
        <taxon>Tracheophyta</taxon>
        <taxon>Spermatophyta</taxon>
        <taxon>Magnoliopsida</taxon>
        <taxon>eudicotyledons</taxon>
        <taxon>Gunneridae</taxon>
        <taxon>Pentapetalae</taxon>
        <taxon>asterids</taxon>
        <taxon>campanulids</taxon>
        <taxon>Asterales</taxon>
        <taxon>Asteraceae</taxon>
        <taxon>Asteroideae</taxon>
        <taxon>Heliantheae alliance</taxon>
        <taxon>Heliantheae</taxon>
        <taxon>Ambrosia</taxon>
    </lineage>
</organism>
<feature type="domain" description="Fatty acyl-CoA reductase C-terminal" evidence="5">
    <location>
        <begin position="438"/>
        <end position="536"/>
    </location>
</feature>
<dbReference type="CDD" id="cd05236">
    <property type="entry name" value="FAR-N_SDR_e"/>
    <property type="match status" value="1"/>
</dbReference>
<dbReference type="PANTHER" id="PTHR11011:SF102">
    <property type="entry name" value="FATTY ACYL-COA REDUCTASE"/>
    <property type="match status" value="1"/>
</dbReference>
<accession>A0AAD5D9W4</accession>
<dbReference type="InterPro" id="IPR026055">
    <property type="entry name" value="FAR"/>
</dbReference>
<reference evidence="7" key="1">
    <citation type="submission" date="2022-06" db="EMBL/GenBank/DDBJ databases">
        <title>Uncovering the hologenomic basis of an extraordinary plant invasion.</title>
        <authorList>
            <person name="Bieker V.C."/>
            <person name="Martin M.D."/>
            <person name="Gilbert T."/>
            <person name="Hodgins K."/>
            <person name="Battlay P."/>
            <person name="Petersen B."/>
            <person name="Wilson J."/>
        </authorList>
    </citation>
    <scope>NUCLEOTIDE SEQUENCE</scope>
    <source>
        <strain evidence="7">AA19_3_7</strain>
        <tissue evidence="7">Leaf</tissue>
    </source>
</reference>
<keyword evidence="3 4" id="KW-0443">Lipid metabolism</keyword>
<evidence type="ECO:0000259" key="5">
    <source>
        <dbReference type="Pfam" id="PF03015"/>
    </source>
</evidence>
<evidence type="ECO:0000256" key="3">
    <source>
        <dbReference type="ARBA" id="ARBA00023098"/>
    </source>
</evidence>
<name>A0AAD5D9W4_AMBAR</name>
<dbReference type="AlphaFoldDB" id="A0AAD5D9W4"/>
<dbReference type="PANTHER" id="PTHR11011">
    <property type="entry name" value="MALE STERILITY PROTEIN 2-RELATED"/>
    <property type="match status" value="1"/>
</dbReference>
<dbReference type="GO" id="GO:0080019">
    <property type="term" value="F:alcohol-forming very long-chain fatty acyl-CoA reductase activity"/>
    <property type="evidence" value="ECO:0007669"/>
    <property type="project" value="InterPro"/>
</dbReference>
<dbReference type="Pfam" id="PF07993">
    <property type="entry name" value="NAD_binding_4"/>
    <property type="match status" value="2"/>
</dbReference>
<dbReference type="EMBL" id="JAMZMK010000329">
    <property type="protein sequence ID" value="KAI7756633.1"/>
    <property type="molecule type" value="Genomic_DNA"/>
</dbReference>
<dbReference type="Gene3D" id="3.40.50.720">
    <property type="entry name" value="NAD(P)-binding Rossmann-like Domain"/>
    <property type="match status" value="2"/>
</dbReference>
<dbReference type="GO" id="GO:0102965">
    <property type="term" value="F:alcohol-forming long-chain fatty acyl-CoA reductase activity"/>
    <property type="evidence" value="ECO:0007669"/>
    <property type="project" value="UniProtKB-EC"/>
</dbReference>
<proteinExistence type="inferred from homology"/>
<evidence type="ECO:0000256" key="1">
    <source>
        <dbReference type="ARBA" id="ARBA00005928"/>
    </source>
</evidence>
<dbReference type="InterPro" id="IPR033640">
    <property type="entry name" value="FAR_C"/>
</dbReference>
<evidence type="ECO:0000256" key="4">
    <source>
        <dbReference type="RuleBase" id="RU363097"/>
    </source>
</evidence>
<comment type="caution">
    <text evidence="7">The sequence shown here is derived from an EMBL/GenBank/DDBJ whole genome shotgun (WGS) entry which is preliminary data.</text>
</comment>
<evidence type="ECO:0000313" key="7">
    <source>
        <dbReference type="EMBL" id="KAI7756633.1"/>
    </source>
</evidence>
<gene>
    <name evidence="7" type="ORF">M8C21_021384</name>
</gene>
<dbReference type="Pfam" id="PF03015">
    <property type="entry name" value="Sterile"/>
    <property type="match status" value="1"/>
</dbReference>
<evidence type="ECO:0000259" key="6">
    <source>
        <dbReference type="Pfam" id="PF07993"/>
    </source>
</evidence>
<sequence>MELDSILDFLDSKTILITGATGFLAKIFVEKILRVQPNVKRLYLLVRATDAKSALQRFNKEKIIEERLKELSYDETSTDKSITVAMKDLGIERANKFGWPNTYVFTKALGEMILGHLKGSGKGLSFLSEKVIPVAGDITYENLGIKDSVLIKEMWGNIDVVVNVAATTNFDERYDVALALNTFGAKNVLNFASKCANIKLLLHVSTAYVSGETPGLILETPYQLGEALNGAHGLDINTEKKIIEERLKELSYDETSTNKSITIAMKDLGIERANKFGWPNTYVFTKALGEMLLGHLKGDMPLVILRPTIISSTYKEPFPGWIEGIRTIDSLAVGYGKGQLSCFLGDPESVIDVIPADMVVNAMIATMAAHANQASCEIIYHVGSSVSNPLKYKSIQQSGYNYFSKHPWINKEGKPVIVGEIKVLNSMASFQRYFSLRYLLPLQGLQVVNSALCHALNGTYTNLKRKSKFVLRLVELYRPYLFSKSFYDDMNTEKLRQLVRENEVEADMFYFDPKTIKWDVYFEQTHIPGAVKYVFK</sequence>